<dbReference type="NCBIfam" id="NF012200">
    <property type="entry name" value="choice_anch_D"/>
    <property type="match status" value="1"/>
</dbReference>
<dbReference type="InterPro" id="IPR036852">
    <property type="entry name" value="Peptidase_S8/S53_dom_sf"/>
</dbReference>
<dbReference type="Pfam" id="PF22544">
    <property type="entry name" value="HYDIN_VesB_CFA65-like_Ig"/>
    <property type="match status" value="1"/>
</dbReference>
<accession>A0A345UJZ3</accession>
<dbReference type="Gene3D" id="3.40.50.200">
    <property type="entry name" value="Peptidase S8/S53 domain"/>
    <property type="match status" value="1"/>
</dbReference>
<dbReference type="InterPro" id="IPR013783">
    <property type="entry name" value="Ig-like_fold"/>
</dbReference>
<comment type="similarity">
    <text evidence="6">Belongs to the peptidase S8 family.</text>
</comment>
<dbReference type="InterPro" id="IPR000489">
    <property type="entry name" value="Pterin-binding_dom"/>
</dbReference>
<dbReference type="GO" id="GO:0005737">
    <property type="term" value="C:cytoplasm"/>
    <property type="evidence" value="ECO:0007669"/>
    <property type="project" value="UniProtKB-SubCell"/>
</dbReference>
<dbReference type="EMBL" id="CP027806">
    <property type="protein sequence ID" value="AXJ00795.1"/>
    <property type="molecule type" value="Genomic_DNA"/>
</dbReference>
<evidence type="ECO:0000259" key="7">
    <source>
        <dbReference type="PROSITE" id="PS50972"/>
    </source>
</evidence>
<proteinExistence type="inferred from homology"/>
<evidence type="ECO:0000256" key="2">
    <source>
        <dbReference type="ARBA" id="ARBA00004496"/>
    </source>
</evidence>
<evidence type="ECO:0000313" key="8">
    <source>
        <dbReference type="EMBL" id="AXJ00795.1"/>
    </source>
</evidence>
<comment type="subcellular location">
    <subcellularLocation>
        <location evidence="1">Cell projection</location>
        <location evidence="1">Cilium</location>
    </subcellularLocation>
    <subcellularLocation>
        <location evidence="2">Cytoplasm</location>
    </subcellularLocation>
</comment>
<dbReference type="KEGG" id="cprv:CYPRO_1544"/>
<evidence type="ECO:0000313" key="9">
    <source>
        <dbReference type="Proteomes" id="UP000254808"/>
    </source>
</evidence>
<dbReference type="GO" id="GO:0042558">
    <property type="term" value="P:pteridine-containing compound metabolic process"/>
    <property type="evidence" value="ECO:0007669"/>
    <property type="project" value="InterPro"/>
</dbReference>
<evidence type="ECO:0000256" key="6">
    <source>
        <dbReference type="PROSITE-ProRule" id="PRU01240"/>
    </source>
</evidence>
<dbReference type="PROSITE" id="PS50972">
    <property type="entry name" value="PTERIN_BINDING"/>
    <property type="match status" value="1"/>
</dbReference>
<evidence type="ECO:0000256" key="5">
    <source>
        <dbReference type="ARBA" id="ARBA00023273"/>
    </source>
</evidence>
<evidence type="ECO:0000256" key="1">
    <source>
        <dbReference type="ARBA" id="ARBA00004138"/>
    </source>
</evidence>
<evidence type="ECO:0000256" key="3">
    <source>
        <dbReference type="ARBA" id="ARBA00022490"/>
    </source>
</evidence>
<keyword evidence="3" id="KW-0963">Cytoplasm</keyword>
<feature type="domain" description="Pterin-binding" evidence="7">
    <location>
        <begin position="309"/>
        <end position="368"/>
    </location>
</feature>
<gene>
    <name evidence="8" type="ORF">CYPRO_1544</name>
</gene>
<dbReference type="Gene3D" id="2.60.40.10">
    <property type="entry name" value="Immunoglobulins"/>
    <property type="match status" value="1"/>
</dbReference>
<sequence>MASPHAAGVAALIASYQPGLTVQEIYDRMVFTGDNIDDLNPNFAGQLGTRVNAGAALASFGGGSFSANETELDFNLVVQGFTAERSFRLTNSNADPVTVNAVTSDHGTFTVDFSGPVTLNFGQSITVTVTFAPQEIGSFNGEITVESDDAENGIITIALIGEGIGAPQIGLNPTVVSASGLSGRFIDATFDISNSGDGTLLYTIPGFTSSRIFDPSADQFSEIRTVLLSNYLDMIQSVQGDEAAYTAKTILDAYFSGNLHIDDAAPMQRATLSDFEDFVLQDENLQSLDYTVSFSGLSLVSLAATPVDQDLIGELLSVTPNFSRQSTGFFAAPARALALVFHSGAAVNAGTVVLQVGGEVNIGPSRIS</sequence>
<dbReference type="PROSITE" id="PS51892">
    <property type="entry name" value="SUBTILASE"/>
    <property type="match status" value="1"/>
</dbReference>
<organism evidence="8 9">
    <name type="scientific">Cyclonatronum proteinivorum</name>
    <dbReference type="NCBI Taxonomy" id="1457365"/>
    <lineage>
        <taxon>Bacteria</taxon>
        <taxon>Pseudomonadati</taxon>
        <taxon>Balneolota</taxon>
        <taxon>Balneolia</taxon>
        <taxon>Balneolales</taxon>
        <taxon>Cyclonatronaceae</taxon>
        <taxon>Cyclonatronum</taxon>
    </lineage>
</organism>
<protein>
    <submittedName>
        <fullName evidence="8">Abnormal spindle-like microcephaly-assoc'd, ASPM-SPD-2-Hydin</fullName>
    </submittedName>
</protein>
<name>A0A345UJZ3_9BACT</name>
<reference evidence="8 9" key="1">
    <citation type="submission" date="2018-03" db="EMBL/GenBank/DDBJ databases">
        <title>Phenotypic and genomic properties of Cyclonatronum proteinivorum gen. nov., sp. nov., a haloalkaliphilic bacteroidete from soda lakes possessing Na+-translocating rhodopsin.</title>
        <authorList>
            <person name="Toshchakov S.V."/>
            <person name="Korzhenkov A."/>
            <person name="Samarov N.I."/>
            <person name="Kublanov I.V."/>
            <person name="Muntyan M.S."/>
            <person name="Sorokin D.Y."/>
        </authorList>
    </citation>
    <scope>NUCLEOTIDE SEQUENCE [LARGE SCALE GENOMIC DNA]</scope>
    <source>
        <strain evidence="8 9">Omega</strain>
    </source>
</reference>
<keyword evidence="4" id="KW-0969">Cilium</keyword>
<dbReference type="GO" id="GO:0006508">
    <property type="term" value="P:proteolysis"/>
    <property type="evidence" value="ECO:0007669"/>
    <property type="project" value="InterPro"/>
</dbReference>
<comment type="caution">
    <text evidence="6">Lacks conserved residue(s) required for the propagation of feature annotation.</text>
</comment>
<dbReference type="GO" id="GO:0004252">
    <property type="term" value="F:serine-type endopeptidase activity"/>
    <property type="evidence" value="ECO:0007669"/>
    <property type="project" value="InterPro"/>
</dbReference>
<dbReference type="InterPro" id="IPR053879">
    <property type="entry name" value="HYDIN_VesB_CFA65-like_Ig"/>
</dbReference>
<keyword evidence="5" id="KW-0966">Cell projection</keyword>
<dbReference type="SUPFAM" id="SSF52743">
    <property type="entry name" value="Subtilisin-like"/>
    <property type="match status" value="1"/>
</dbReference>
<dbReference type="AlphaFoldDB" id="A0A345UJZ3"/>
<dbReference type="Proteomes" id="UP000254808">
    <property type="component" value="Chromosome"/>
</dbReference>
<dbReference type="OrthoDB" id="9798386at2"/>
<evidence type="ECO:0000256" key="4">
    <source>
        <dbReference type="ARBA" id="ARBA00023069"/>
    </source>
</evidence>
<keyword evidence="9" id="KW-1185">Reference proteome</keyword>